<dbReference type="PANTHER" id="PTHR12534">
    <property type="entry name" value="30S RIBOSOMAL PROTEIN S2 PROKARYOTIC AND ORGANELLAR"/>
    <property type="match status" value="1"/>
</dbReference>
<dbReference type="SUPFAM" id="SSF52313">
    <property type="entry name" value="Ribosomal protein S2"/>
    <property type="match status" value="1"/>
</dbReference>
<organism evidence="2 3">
    <name type="scientific">Puccinia coronata f. sp. avenae</name>
    <dbReference type="NCBI Taxonomy" id="200324"/>
    <lineage>
        <taxon>Eukaryota</taxon>
        <taxon>Fungi</taxon>
        <taxon>Dikarya</taxon>
        <taxon>Basidiomycota</taxon>
        <taxon>Pucciniomycotina</taxon>
        <taxon>Pucciniomycetes</taxon>
        <taxon>Pucciniales</taxon>
        <taxon>Pucciniaceae</taxon>
        <taxon>Puccinia</taxon>
    </lineage>
</organism>
<dbReference type="Gene3D" id="3.40.50.10490">
    <property type="entry name" value="Glucose-6-phosphate isomerase like protein, domain 1"/>
    <property type="match status" value="1"/>
</dbReference>
<dbReference type="Proteomes" id="UP000235392">
    <property type="component" value="Unassembled WGS sequence"/>
</dbReference>
<dbReference type="InterPro" id="IPR001865">
    <property type="entry name" value="Ribosomal_uS2"/>
</dbReference>
<evidence type="ECO:0000256" key="1">
    <source>
        <dbReference type="ARBA" id="ARBA00006242"/>
    </source>
</evidence>
<dbReference type="EMBL" id="PGCI01000207">
    <property type="protein sequence ID" value="PLW34017.1"/>
    <property type="molecule type" value="Genomic_DNA"/>
</dbReference>
<dbReference type="GO" id="GO:0005763">
    <property type="term" value="C:mitochondrial small ribosomal subunit"/>
    <property type="evidence" value="ECO:0007669"/>
    <property type="project" value="TreeGrafter"/>
</dbReference>
<comment type="caution">
    <text evidence="2">The sequence shown here is derived from an EMBL/GenBank/DDBJ whole genome shotgun (WGS) entry which is preliminary data.</text>
</comment>
<name>A0A2N5U8F0_9BASI</name>
<comment type="similarity">
    <text evidence="1">Belongs to the universal ribosomal protein uS2 family.</text>
</comment>
<evidence type="ECO:0000313" key="2">
    <source>
        <dbReference type="EMBL" id="PLW34017.1"/>
    </source>
</evidence>
<dbReference type="InterPro" id="IPR023591">
    <property type="entry name" value="Ribosomal_uS2_flav_dom_sf"/>
</dbReference>
<dbReference type="PRINTS" id="PR00395">
    <property type="entry name" value="RIBOSOMALS2"/>
</dbReference>
<evidence type="ECO:0008006" key="4">
    <source>
        <dbReference type="Google" id="ProtNLM"/>
    </source>
</evidence>
<dbReference type="CDD" id="cd01425">
    <property type="entry name" value="RPS2"/>
    <property type="match status" value="1"/>
</dbReference>
<dbReference type="GO" id="GO:0006412">
    <property type="term" value="P:translation"/>
    <property type="evidence" value="ECO:0007669"/>
    <property type="project" value="InterPro"/>
</dbReference>
<evidence type="ECO:0000313" key="3">
    <source>
        <dbReference type="Proteomes" id="UP000235392"/>
    </source>
</evidence>
<dbReference type="AlphaFoldDB" id="A0A2N5U8F0"/>
<dbReference type="GO" id="GO:0003735">
    <property type="term" value="F:structural constituent of ribosome"/>
    <property type="evidence" value="ECO:0007669"/>
    <property type="project" value="InterPro"/>
</dbReference>
<dbReference type="Pfam" id="PF00318">
    <property type="entry name" value="Ribosomal_S2"/>
    <property type="match status" value="1"/>
</dbReference>
<sequence length="206" mass="22636">MVLFSNGVLGTEKAICQASEQLSPNGYSRGTRPNGEGVLWVRGTLTNATKVLQRPRLAAKQLLLATSAGPPADDHHQAQRKRQADNLESLKFLPSLIVIFTPRDHRVFLCEAALKHIPTITLIGSDVNPRIVTYPIPANNDSVRSIKLIAGVLARAYQEGLQKRAELSVFPVPSPFLPLYPQINQSLTHMYLVYSLLSDFPGSESL</sequence>
<proteinExistence type="inferred from homology"/>
<accession>A0A2N5U8F0</accession>
<gene>
    <name evidence="2" type="ORF">PCASD_22337</name>
</gene>
<dbReference type="PANTHER" id="PTHR12534:SF0">
    <property type="entry name" value="SMALL RIBOSOMAL SUBUNIT PROTEIN US2M"/>
    <property type="match status" value="1"/>
</dbReference>
<dbReference type="InterPro" id="IPR005706">
    <property type="entry name" value="Ribosomal_uS2_bac/mit/plastid"/>
</dbReference>
<protein>
    <recommendedName>
        <fullName evidence="4">Ribosomal protein S2</fullName>
    </recommendedName>
</protein>
<reference evidence="2 3" key="1">
    <citation type="submission" date="2017-11" db="EMBL/GenBank/DDBJ databases">
        <title>De novo assembly and phasing of dikaryotic genomes from two isolates of Puccinia coronata f. sp. avenae, the causal agent of oat crown rust.</title>
        <authorList>
            <person name="Miller M.E."/>
            <person name="Zhang Y."/>
            <person name="Omidvar V."/>
            <person name="Sperschneider J."/>
            <person name="Schwessinger B."/>
            <person name="Raley C."/>
            <person name="Palmer J.M."/>
            <person name="Garnica D."/>
            <person name="Upadhyaya N."/>
            <person name="Rathjen J."/>
            <person name="Taylor J.M."/>
            <person name="Park R.F."/>
            <person name="Dodds P.N."/>
            <person name="Hirsch C.D."/>
            <person name="Kianian S.F."/>
            <person name="Figueroa M."/>
        </authorList>
    </citation>
    <scope>NUCLEOTIDE SEQUENCE [LARGE SCALE GENOMIC DNA]</scope>
    <source>
        <strain evidence="2">12SD80</strain>
    </source>
</reference>